<dbReference type="Pfam" id="PF01230">
    <property type="entry name" value="HIT"/>
    <property type="match status" value="1"/>
</dbReference>
<dbReference type="SUPFAM" id="SSF54197">
    <property type="entry name" value="HIT-like"/>
    <property type="match status" value="1"/>
</dbReference>
<evidence type="ECO:0000256" key="5">
    <source>
        <dbReference type="PIRSR" id="PIRSR639383-3"/>
    </source>
</evidence>
<evidence type="ECO:0000313" key="11">
    <source>
        <dbReference type="Proteomes" id="UP000596902"/>
    </source>
</evidence>
<feature type="region of interest" description="Disordered" evidence="8">
    <location>
        <begin position="145"/>
        <end position="168"/>
    </location>
</feature>
<protein>
    <recommendedName>
        <fullName evidence="7">Bis(5'-adenosyl)-triphosphatase</fullName>
        <ecNumber evidence="7">3.6.1.29</ecNumber>
    </recommendedName>
</protein>
<dbReference type="PROSITE" id="PS51084">
    <property type="entry name" value="HIT_2"/>
    <property type="match status" value="1"/>
</dbReference>
<feature type="binding site" evidence="4">
    <location>
        <position position="87"/>
    </location>
    <ligand>
        <name>substrate</name>
    </ligand>
</feature>
<dbReference type="InterPro" id="IPR036265">
    <property type="entry name" value="HIT-like_sf"/>
</dbReference>
<feature type="active site" description="Tele-AMP-histidine intermediate" evidence="3">
    <location>
        <position position="100"/>
    </location>
</feature>
<dbReference type="FunFam" id="3.30.428.10:FF:000011">
    <property type="entry name" value="Fragile histidine triad"/>
    <property type="match status" value="1"/>
</dbReference>
<dbReference type="AlphaFoldDB" id="A0A8H7BHV8"/>
<dbReference type="EC" id="3.6.1.29" evidence="7"/>
<dbReference type="InterPro" id="IPR051884">
    <property type="entry name" value="Bis(5'-adenosyl)-TPase_reg"/>
</dbReference>
<feature type="binding site" evidence="4">
    <location>
        <position position="31"/>
    </location>
    <ligand>
        <name>substrate</name>
    </ligand>
</feature>
<feature type="domain" description="HIT" evidence="9">
    <location>
        <begin position="6"/>
        <end position="113"/>
    </location>
</feature>
<dbReference type="Proteomes" id="UP000596902">
    <property type="component" value="Unassembled WGS sequence"/>
</dbReference>
<evidence type="ECO:0000256" key="6">
    <source>
        <dbReference type="PROSITE-ProRule" id="PRU00464"/>
    </source>
</evidence>
<feature type="site" description="Important for induction of apoptosis" evidence="5">
    <location>
        <position position="121"/>
    </location>
</feature>
<comment type="cofactor">
    <cofactor evidence="7">
        <name>Mn(2+)</name>
        <dbReference type="ChEBI" id="CHEBI:29035"/>
    </cofactor>
</comment>
<dbReference type="PANTHER" id="PTHR46243">
    <property type="entry name" value="BIS(5'-ADENOSYL)-TRIPHOSPHATASE"/>
    <property type="match status" value="1"/>
</dbReference>
<dbReference type="GO" id="GO:0047710">
    <property type="term" value="F:bis(5'-adenosyl)-triphosphatase activity"/>
    <property type="evidence" value="ECO:0007669"/>
    <property type="project" value="UniProtKB-UniRule"/>
</dbReference>
<evidence type="ECO:0000256" key="8">
    <source>
        <dbReference type="SAM" id="MobiDB-lite"/>
    </source>
</evidence>
<organism evidence="10 11">
    <name type="scientific">Alternaria burnsii</name>
    <dbReference type="NCBI Taxonomy" id="1187904"/>
    <lineage>
        <taxon>Eukaryota</taxon>
        <taxon>Fungi</taxon>
        <taxon>Dikarya</taxon>
        <taxon>Ascomycota</taxon>
        <taxon>Pezizomycotina</taxon>
        <taxon>Dothideomycetes</taxon>
        <taxon>Pleosporomycetidae</taxon>
        <taxon>Pleosporales</taxon>
        <taxon>Pleosporineae</taxon>
        <taxon>Pleosporaceae</taxon>
        <taxon>Alternaria</taxon>
        <taxon>Alternaria sect. Alternaria</taxon>
    </lineage>
</organism>
<comment type="catalytic activity">
    <reaction evidence="7">
        <text>P(1),P(3)-bis(5'-adenosyl) triphosphate + H2O = AMP + ADP + 2 H(+)</text>
        <dbReference type="Rhea" id="RHEA:13893"/>
        <dbReference type="ChEBI" id="CHEBI:15377"/>
        <dbReference type="ChEBI" id="CHEBI:15378"/>
        <dbReference type="ChEBI" id="CHEBI:58529"/>
        <dbReference type="ChEBI" id="CHEBI:456215"/>
        <dbReference type="ChEBI" id="CHEBI:456216"/>
        <dbReference type="EC" id="3.6.1.29"/>
    </reaction>
</comment>
<accession>A0A8H7BHV8</accession>
<evidence type="ECO:0000256" key="3">
    <source>
        <dbReference type="PIRSR" id="PIRSR639383-1"/>
    </source>
</evidence>
<evidence type="ECO:0000256" key="2">
    <source>
        <dbReference type="ARBA" id="ARBA00022801"/>
    </source>
</evidence>
<gene>
    <name evidence="10" type="ORF">GT037_001129</name>
</gene>
<dbReference type="CDD" id="cd01275">
    <property type="entry name" value="FHIT"/>
    <property type="match status" value="1"/>
</dbReference>
<feature type="binding site" evidence="4">
    <location>
        <position position="102"/>
    </location>
    <ligand>
        <name>substrate</name>
    </ligand>
</feature>
<reference evidence="10" key="2">
    <citation type="submission" date="2020-08" db="EMBL/GenBank/DDBJ databases">
        <title>Draft Genome Sequence of Cumin Blight Pathogen Alternaria burnsii.</title>
        <authorList>
            <person name="Feng Z."/>
        </authorList>
    </citation>
    <scope>NUCLEOTIDE SEQUENCE</scope>
    <source>
        <strain evidence="10">CBS107.38</strain>
    </source>
</reference>
<sequence>MPLTKDVIKFGTFVVTNQVFHVTRLSFAIVNLKPLLPGHVLVSPRRIVPRFNDLSAAEVQDLFLTVQRVSRMVERVFSASSLNIAIQDGVDAGQSVPHVHAHIIPRKRDDLEEKGGTDAIYGMMESEDADLSKQLADKEKAAKAHLAGEEKKGRFPAVDNDSRKPRTDQEMQEEAEWLAEEMLFRVSKFVSNEALSVLYGLNTYNFTVHGQTMWPKSLRSPFVFGPLGHPDRLPLLRNLRRIHIEVVPDINSHWAVKRQRSRLEYLVEILKEYADDSDQKSLLEDLKVDFQLTSQKPAQSACGKTVRGIINSCVPKDTEKFMFGLESLAYLRGIKDVEVTGLPEWYTKCLQLSIQGRGGGVEKIDWPLAESRRRAKWNSTQWKKYLVSARKWHQPTLNWKEFAERNEITTPADMEDLYAADG</sequence>
<dbReference type="PANTHER" id="PTHR46243:SF1">
    <property type="entry name" value="BIS(5'-ADENOSYL)-TRIPHOSPHATASE"/>
    <property type="match status" value="1"/>
</dbReference>
<name>A0A8H7BHV8_9PLEO</name>
<dbReference type="InterPro" id="IPR039383">
    <property type="entry name" value="FHIT"/>
</dbReference>
<evidence type="ECO:0000313" key="10">
    <source>
        <dbReference type="EMBL" id="KAF7682153.1"/>
    </source>
</evidence>
<reference evidence="10" key="1">
    <citation type="submission" date="2020-01" db="EMBL/GenBank/DDBJ databases">
        <authorList>
            <person name="Feng Z.H.Z."/>
        </authorList>
    </citation>
    <scope>NUCLEOTIDE SEQUENCE</scope>
    <source>
        <strain evidence="10">CBS107.38</strain>
    </source>
</reference>
<proteinExistence type="predicted"/>
<evidence type="ECO:0000259" key="9">
    <source>
        <dbReference type="PROSITE" id="PS51084"/>
    </source>
</evidence>
<evidence type="ECO:0000256" key="4">
    <source>
        <dbReference type="PIRSR" id="PIRSR639383-2"/>
    </source>
</evidence>
<feature type="short sequence motif" description="Histidine triad motif" evidence="6">
    <location>
        <begin position="98"/>
        <end position="102"/>
    </location>
</feature>
<keyword evidence="1 7" id="KW-0547">Nucleotide-binding</keyword>
<feature type="binding site" evidence="4">
    <location>
        <begin position="93"/>
        <end position="96"/>
    </location>
    <ligand>
        <name>substrate</name>
    </ligand>
</feature>
<evidence type="ECO:0000256" key="1">
    <source>
        <dbReference type="ARBA" id="ARBA00022741"/>
    </source>
</evidence>
<keyword evidence="11" id="KW-1185">Reference proteome</keyword>
<dbReference type="GeneID" id="62199354"/>
<evidence type="ECO:0000256" key="7">
    <source>
        <dbReference type="RuleBase" id="RU366076"/>
    </source>
</evidence>
<keyword evidence="2 7" id="KW-0378">Hydrolase</keyword>
<dbReference type="InterPro" id="IPR011146">
    <property type="entry name" value="HIT-like"/>
</dbReference>
<dbReference type="RefSeq" id="XP_038792032.1">
    <property type="nucleotide sequence ID" value="XM_038926176.1"/>
</dbReference>
<dbReference type="EMBL" id="JAAABM010000001">
    <property type="protein sequence ID" value="KAF7682153.1"/>
    <property type="molecule type" value="Genomic_DNA"/>
</dbReference>
<dbReference type="GO" id="GO:0000166">
    <property type="term" value="F:nucleotide binding"/>
    <property type="evidence" value="ECO:0007669"/>
    <property type="project" value="UniProtKB-KW"/>
</dbReference>
<dbReference type="Gene3D" id="3.30.428.10">
    <property type="entry name" value="HIT-like"/>
    <property type="match status" value="1"/>
</dbReference>
<comment type="caution">
    <text evidence="10">The sequence shown here is derived from an EMBL/GenBank/DDBJ whole genome shotgun (WGS) entry which is preliminary data.</text>
</comment>